<name>A0AAV9HIW1_9PEZI</name>
<accession>A0AAV9HIW1</accession>
<feature type="compositionally biased region" description="Low complexity" evidence="1">
    <location>
        <begin position="152"/>
        <end position="165"/>
    </location>
</feature>
<feature type="non-terminal residue" evidence="2">
    <location>
        <position position="411"/>
    </location>
</feature>
<evidence type="ECO:0000313" key="3">
    <source>
        <dbReference type="Proteomes" id="UP001321749"/>
    </source>
</evidence>
<feature type="compositionally biased region" description="Polar residues" evidence="1">
    <location>
        <begin position="30"/>
        <end position="58"/>
    </location>
</feature>
<dbReference type="AlphaFoldDB" id="A0AAV9HIW1"/>
<reference evidence="2" key="1">
    <citation type="journal article" date="2023" name="Mol. Phylogenet. Evol.">
        <title>Genome-scale phylogeny and comparative genomics of the fungal order Sordariales.</title>
        <authorList>
            <person name="Hensen N."/>
            <person name="Bonometti L."/>
            <person name="Westerberg I."/>
            <person name="Brannstrom I.O."/>
            <person name="Guillou S."/>
            <person name="Cros-Aarteil S."/>
            <person name="Calhoun S."/>
            <person name="Haridas S."/>
            <person name="Kuo A."/>
            <person name="Mondo S."/>
            <person name="Pangilinan J."/>
            <person name="Riley R."/>
            <person name="LaButti K."/>
            <person name="Andreopoulos B."/>
            <person name="Lipzen A."/>
            <person name="Chen C."/>
            <person name="Yan M."/>
            <person name="Daum C."/>
            <person name="Ng V."/>
            <person name="Clum A."/>
            <person name="Steindorff A."/>
            <person name="Ohm R.A."/>
            <person name="Martin F."/>
            <person name="Silar P."/>
            <person name="Natvig D.O."/>
            <person name="Lalanne C."/>
            <person name="Gautier V."/>
            <person name="Ament-Velasquez S.L."/>
            <person name="Kruys A."/>
            <person name="Hutchinson M.I."/>
            <person name="Powell A.J."/>
            <person name="Barry K."/>
            <person name="Miller A.N."/>
            <person name="Grigoriev I.V."/>
            <person name="Debuchy R."/>
            <person name="Gladieux P."/>
            <person name="Hiltunen Thoren M."/>
            <person name="Johannesson H."/>
        </authorList>
    </citation>
    <scope>NUCLEOTIDE SEQUENCE</scope>
    <source>
        <strain evidence="2">PSN324</strain>
    </source>
</reference>
<feature type="compositionally biased region" description="Low complexity" evidence="1">
    <location>
        <begin position="59"/>
        <end position="142"/>
    </location>
</feature>
<feature type="compositionally biased region" description="Polar residues" evidence="1">
    <location>
        <begin position="352"/>
        <end position="363"/>
    </location>
</feature>
<gene>
    <name evidence="2" type="ORF">QBC42DRAFT_274516</name>
</gene>
<dbReference type="Proteomes" id="UP001321749">
    <property type="component" value="Unassembled WGS sequence"/>
</dbReference>
<reference evidence="2" key="2">
    <citation type="submission" date="2023-06" db="EMBL/GenBank/DDBJ databases">
        <authorList>
            <consortium name="Lawrence Berkeley National Laboratory"/>
            <person name="Mondo S.J."/>
            <person name="Hensen N."/>
            <person name="Bonometti L."/>
            <person name="Westerberg I."/>
            <person name="Brannstrom I.O."/>
            <person name="Guillou S."/>
            <person name="Cros-Aarteil S."/>
            <person name="Calhoun S."/>
            <person name="Haridas S."/>
            <person name="Kuo A."/>
            <person name="Pangilinan J."/>
            <person name="Riley R."/>
            <person name="Labutti K."/>
            <person name="Andreopoulos B."/>
            <person name="Lipzen A."/>
            <person name="Chen C."/>
            <person name="Yanf M."/>
            <person name="Daum C."/>
            <person name="Ng V."/>
            <person name="Clum A."/>
            <person name="Steindorff A."/>
            <person name="Ohm R."/>
            <person name="Martin F."/>
            <person name="Silar P."/>
            <person name="Natvig D."/>
            <person name="Lalanne C."/>
            <person name="Gautier V."/>
            <person name="Ament-Velasquez S.L."/>
            <person name="Kruys A."/>
            <person name="Hutchinson M.I."/>
            <person name="Powell A.J."/>
            <person name="Barry K."/>
            <person name="Miller A.N."/>
            <person name="Grigoriev I.V."/>
            <person name="Debuchy R."/>
            <person name="Gladieux P."/>
            <person name="Thoren M.H."/>
            <person name="Johannesson H."/>
        </authorList>
    </citation>
    <scope>NUCLEOTIDE SEQUENCE</scope>
    <source>
        <strain evidence="2">PSN324</strain>
    </source>
</reference>
<feature type="compositionally biased region" description="Low complexity" evidence="1">
    <location>
        <begin position="273"/>
        <end position="290"/>
    </location>
</feature>
<sequence>MQSVGGGAPKKRFSALKNVFHRSDNRKEQGSSFGMKTPPQAQGQFQNFVPGQQPFKPTQGQMQAQGQSPQGQQLQGQFQGRPQGPIQGQFQGQQLQGQYPGQFQGQPQQQPGQAQVQPQAQGQFQGQIRPQGQFQGQFQGQPPQGGQGAQGRQGPNQSPHQFPSQSSPPPGPSPSNELGPRPGQPIQSSSSFNGPVSHGQEQPVTGLRQPGYGLPQQQQQQQGTFGDQGARKVSGGGMLGFLKNKMDPKNKDAPTSGPQYMAYGHQPLPGHMQQQAAFAPGQGQQQTQHGMRAPLGPDGSSLTSSGQHEPHPGQLVLPSQLMRTATQSSQGQSSASESQPTGGGRQPPGNLSPVQESHDQSPVQKLPPLPQHSQLSFHKDQTEQLSTPDRQLSSTPFLQRADDEAAAAAAA</sequence>
<feature type="compositionally biased region" description="Polar residues" evidence="1">
    <location>
        <begin position="185"/>
        <end position="203"/>
    </location>
</feature>
<dbReference type="EMBL" id="MU865038">
    <property type="protein sequence ID" value="KAK4459382.1"/>
    <property type="molecule type" value="Genomic_DNA"/>
</dbReference>
<feature type="region of interest" description="Disordered" evidence="1">
    <location>
        <begin position="1"/>
        <end position="411"/>
    </location>
</feature>
<evidence type="ECO:0000256" key="1">
    <source>
        <dbReference type="SAM" id="MobiDB-lite"/>
    </source>
</evidence>
<evidence type="ECO:0000313" key="2">
    <source>
        <dbReference type="EMBL" id="KAK4459382.1"/>
    </source>
</evidence>
<feature type="compositionally biased region" description="Low complexity" evidence="1">
    <location>
        <begin position="327"/>
        <end position="339"/>
    </location>
</feature>
<protein>
    <submittedName>
        <fullName evidence="2">Uncharacterized protein</fullName>
    </submittedName>
</protein>
<comment type="caution">
    <text evidence="2">The sequence shown here is derived from an EMBL/GenBank/DDBJ whole genome shotgun (WGS) entry which is preliminary data.</text>
</comment>
<proteinExistence type="predicted"/>
<feature type="compositionally biased region" description="Low complexity" evidence="1">
    <location>
        <begin position="206"/>
        <end position="228"/>
    </location>
</feature>
<organism evidence="2 3">
    <name type="scientific">Cladorrhinum samala</name>
    <dbReference type="NCBI Taxonomy" id="585594"/>
    <lineage>
        <taxon>Eukaryota</taxon>
        <taxon>Fungi</taxon>
        <taxon>Dikarya</taxon>
        <taxon>Ascomycota</taxon>
        <taxon>Pezizomycotina</taxon>
        <taxon>Sordariomycetes</taxon>
        <taxon>Sordariomycetidae</taxon>
        <taxon>Sordariales</taxon>
        <taxon>Podosporaceae</taxon>
        <taxon>Cladorrhinum</taxon>
    </lineage>
</organism>
<feature type="compositionally biased region" description="Polar residues" evidence="1">
    <location>
        <begin position="383"/>
        <end position="397"/>
    </location>
</feature>
<keyword evidence="3" id="KW-1185">Reference proteome</keyword>